<dbReference type="InterPro" id="IPR014812">
    <property type="entry name" value="Vps51"/>
</dbReference>
<gene>
    <name evidence="6" type="ORF">WJX81_000317</name>
</gene>
<dbReference type="GO" id="GO:1990745">
    <property type="term" value="C:EARP complex"/>
    <property type="evidence" value="ECO:0007669"/>
    <property type="project" value="TreeGrafter"/>
</dbReference>
<dbReference type="EMBL" id="JALJOU010000036">
    <property type="protein sequence ID" value="KAK9833378.1"/>
    <property type="molecule type" value="Genomic_DNA"/>
</dbReference>
<feature type="domain" description="Exocyst complex component EXOC2/Sec5 N-terminal" evidence="5">
    <location>
        <begin position="111"/>
        <end position="271"/>
    </location>
</feature>
<evidence type="ECO:0000313" key="6">
    <source>
        <dbReference type="EMBL" id="KAK9833378.1"/>
    </source>
</evidence>
<dbReference type="GO" id="GO:0005829">
    <property type="term" value="C:cytosol"/>
    <property type="evidence" value="ECO:0007669"/>
    <property type="project" value="GOC"/>
</dbReference>
<dbReference type="Proteomes" id="UP001445335">
    <property type="component" value="Unassembled WGS sequence"/>
</dbReference>
<dbReference type="Pfam" id="PF15469">
    <property type="entry name" value="Sec5"/>
    <property type="match status" value="1"/>
</dbReference>
<comment type="subunit">
    <text evidence="3">Component of the Golgi-associated retrograde protein (GARP) complex.</text>
</comment>
<dbReference type="GO" id="GO:0048193">
    <property type="term" value="P:Golgi vesicle transport"/>
    <property type="evidence" value="ECO:0007669"/>
    <property type="project" value="TreeGrafter"/>
</dbReference>
<keyword evidence="7" id="KW-1185">Reference proteome</keyword>
<feature type="region of interest" description="Disordered" evidence="4">
    <location>
        <begin position="612"/>
        <end position="638"/>
    </location>
</feature>
<organism evidence="6 7">
    <name type="scientific">Elliptochloris bilobata</name>
    <dbReference type="NCBI Taxonomy" id="381761"/>
    <lineage>
        <taxon>Eukaryota</taxon>
        <taxon>Viridiplantae</taxon>
        <taxon>Chlorophyta</taxon>
        <taxon>core chlorophytes</taxon>
        <taxon>Trebouxiophyceae</taxon>
        <taxon>Trebouxiophyceae incertae sedis</taxon>
        <taxon>Elliptochloris clade</taxon>
        <taxon>Elliptochloris</taxon>
    </lineage>
</organism>
<comment type="similarity">
    <text evidence="1 3">Belongs to the VPS51 family.</text>
</comment>
<keyword evidence="3" id="KW-0653">Protein transport</keyword>
<dbReference type="GO" id="GO:0006869">
    <property type="term" value="P:lipid transport"/>
    <property type="evidence" value="ECO:0007669"/>
    <property type="project" value="UniProtKB-UniRule"/>
</dbReference>
<comment type="function">
    <text evidence="3">Acts as component of the GARP complex that is involved in retrograde transport from early and late endosomes to the trans-Golgi network (TGN).</text>
</comment>
<dbReference type="GO" id="GO:0000938">
    <property type="term" value="C:GARP complex"/>
    <property type="evidence" value="ECO:0007669"/>
    <property type="project" value="UniProtKB-UniRule"/>
</dbReference>
<keyword evidence="3" id="KW-0445">Lipid transport</keyword>
<accession>A0AAW1RI89</accession>
<evidence type="ECO:0000256" key="4">
    <source>
        <dbReference type="SAM" id="MobiDB-lite"/>
    </source>
</evidence>
<dbReference type="Pfam" id="PF04640">
    <property type="entry name" value="PLATZ"/>
    <property type="match status" value="1"/>
</dbReference>
<dbReference type="InterPro" id="IPR039481">
    <property type="entry name" value="EXOC2/Sec5_N_dom"/>
</dbReference>
<comment type="caution">
    <text evidence="6">The sequence shown here is derived from an EMBL/GenBank/DDBJ whole genome shotgun (WGS) entry which is preliminary data.</text>
</comment>
<dbReference type="GO" id="GO:0016020">
    <property type="term" value="C:membrane"/>
    <property type="evidence" value="ECO:0007669"/>
    <property type="project" value="TreeGrafter"/>
</dbReference>
<dbReference type="GO" id="GO:0032456">
    <property type="term" value="P:endocytic recycling"/>
    <property type="evidence" value="ECO:0007669"/>
    <property type="project" value="TreeGrafter"/>
</dbReference>
<evidence type="ECO:0000256" key="1">
    <source>
        <dbReference type="ARBA" id="ARBA00006080"/>
    </source>
</evidence>
<feature type="compositionally biased region" description="Pro residues" evidence="4">
    <location>
        <begin position="623"/>
        <end position="632"/>
    </location>
</feature>
<sequence length="921" mass="98383">MLSSKFFTPCELHSNLKKNECTYFCADCNMIRRYVYCDVVRTQDIQRYLDPAGVQTYIINQAKVVFLNHRPQSKPTKVMCNVDRCQTCKRTLREGYSFCSLACKLLRSTRLDALLAKHAEVSTEIRSLDSDMQMLVYENYNKFISATDTIRSMKSNVDGMDSNMQELQSVIASVADRSNAVNAKLQLRRDQIEELNQVRELLAKLQAVFDLPRRLRSAIERGALELAVGYYADAAPLLRCYGHKGAFRRVAAEAEASAKELAALLKRRMTADRGAAAECIPLVRRLGEPIESLQEDFLGCMAARMGGITDEARSVATAMAAAHGLRAAAEGAAAAETLADPEGWGFGGVPEAGSSREAPKLERFVVELDQRFLTELAHTAALFGELFEQSGRRRLLKVAREAFASYLQVVAREAFASYLQVVRQALLDAASAGAARGAGLRPPADGAALHAADLPDLGEDWGTAELTAALYTVSTDVTRIKPLLPELSPADRGTEVVEAAVRHHIGACFGALERSILDAVAAAAQRLPEGGASAAKEHSLLQAFHRVSDLLLSGTDAALRSLQGYAGRAWLLAAWQDVFVDRVQGQLQHLFLSLLARFLAMAGVQADGADAAPPLQAASSPAPAAPPAPSPMRAPQGPAVALTPAWADPAHSQAGNEEGGREPPPPGLLLLLARLCGFMEGTAVVHVMETLAAAFPGRGGGSGGDQPPAFVAAEVARRLGAAAAALAAGYVAAQGRRLSLAARRSCDAPNWLAHREPRAPRPVCALLLELLAAAEAEVVQLVDDGGARRAGAEGTWRGSAPEGGGSMERNVARLFRKRVALFGEVHFTQASMLAGIARVGLKSLVEGVRLQTLGRAGLQQLQVDVHFLRPHLRRYAAGAEAALVSHLLDEVLAAAVERAIEPTLLDGTLLDRLAAAAPPPA</sequence>
<dbReference type="GO" id="GO:0042147">
    <property type="term" value="P:retrograde transport, endosome to Golgi"/>
    <property type="evidence" value="ECO:0007669"/>
    <property type="project" value="UniProtKB-UniRule"/>
</dbReference>
<evidence type="ECO:0000259" key="5">
    <source>
        <dbReference type="Pfam" id="PF15469"/>
    </source>
</evidence>
<dbReference type="GO" id="GO:0007041">
    <property type="term" value="P:lysosomal transport"/>
    <property type="evidence" value="ECO:0007669"/>
    <property type="project" value="TreeGrafter"/>
</dbReference>
<protein>
    <recommendedName>
        <fullName evidence="3">Vacuolar protein sorting-associated protein 51 homolog</fullName>
    </recommendedName>
</protein>
<dbReference type="PANTHER" id="PTHR15954">
    <property type="entry name" value="VACUOLAR PROTEIN SORTING-ASSOCIATED PROTEIN 51 HOMOLOG"/>
    <property type="match status" value="1"/>
</dbReference>
<reference evidence="6 7" key="1">
    <citation type="journal article" date="2024" name="Nat. Commun.">
        <title>Phylogenomics reveals the evolutionary origins of lichenization in chlorophyte algae.</title>
        <authorList>
            <person name="Puginier C."/>
            <person name="Libourel C."/>
            <person name="Otte J."/>
            <person name="Skaloud P."/>
            <person name="Haon M."/>
            <person name="Grisel S."/>
            <person name="Petersen M."/>
            <person name="Berrin J.G."/>
            <person name="Delaux P.M."/>
            <person name="Dal Grande F."/>
            <person name="Keller J."/>
        </authorList>
    </citation>
    <scope>NUCLEOTIDE SEQUENCE [LARGE SCALE GENOMIC DNA]</scope>
    <source>
        <strain evidence="6 7">SAG 245.80</strain>
    </source>
</reference>
<dbReference type="InterPro" id="IPR006734">
    <property type="entry name" value="PLATZ"/>
</dbReference>
<dbReference type="PANTHER" id="PTHR15954:SF4">
    <property type="entry name" value="VACUOLAR PROTEIN SORTING-ASSOCIATED PROTEIN 51 HOMOLOG"/>
    <property type="match status" value="1"/>
</dbReference>
<comment type="subcellular location">
    <subcellularLocation>
        <location evidence="3">Golgi apparatus</location>
        <location evidence="3">trans-Golgi network</location>
    </subcellularLocation>
</comment>
<keyword evidence="2 3" id="KW-0813">Transport</keyword>
<feature type="compositionally biased region" description="Low complexity" evidence="4">
    <location>
        <begin position="612"/>
        <end position="622"/>
    </location>
</feature>
<dbReference type="GO" id="GO:0007030">
    <property type="term" value="P:Golgi organization"/>
    <property type="evidence" value="ECO:0007669"/>
    <property type="project" value="UniProtKB-UniRule"/>
</dbReference>
<keyword evidence="3" id="KW-0333">Golgi apparatus</keyword>
<name>A0AAW1RI89_9CHLO</name>
<dbReference type="AlphaFoldDB" id="A0AAW1RI89"/>
<evidence type="ECO:0000313" key="7">
    <source>
        <dbReference type="Proteomes" id="UP001445335"/>
    </source>
</evidence>
<evidence type="ECO:0000256" key="3">
    <source>
        <dbReference type="RuleBase" id="RU368010"/>
    </source>
</evidence>
<proteinExistence type="inferred from homology"/>
<dbReference type="GO" id="GO:0015031">
    <property type="term" value="P:protein transport"/>
    <property type="evidence" value="ECO:0007669"/>
    <property type="project" value="UniProtKB-UniRule"/>
</dbReference>
<evidence type="ECO:0000256" key="2">
    <source>
        <dbReference type="ARBA" id="ARBA00022448"/>
    </source>
</evidence>